<organism evidence="2">
    <name type="scientific">uncultured Thiotrichaceae bacterium</name>
    <dbReference type="NCBI Taxonomy" id="298394"/>
    <lineage>
        <taxon>Bacteria</taxon>
        <taxon>Pseudomonadati</taxon>
        <taxon>Pseudomonadota</taxon>
        <taxon>Gammaproteobacteria</taxon>
        <taxon>Thiotrichales</taxon>
        <taxon>Thiotrichaceae</taxon>
        <taxon>environmental samples</taxon>
    </lineage>
</organism>
<protein>
    <submittedName>
        <fullName evidence="2">Uncharacterized protein</fullName>
    </submittedName>
</protein>
<keyword evidence="1" id="KW-0812">Transmembrane</keyword>
<reference evidence="2" key="1">
    <citation type="submission" date="2020-01" db="EMBL/GenBank/DDBJ databases">
        <authorList>
            <person name="Meier V. D."/>
            <person name="Meier V D."/>
        </authorList>
    </citation>
    <scope>NUCLEOTIDE SEQUENCE</scope>
    <source>
        <strain evidence="2">HLG_WM_MAG_08</strain>
    </source>
</reference>
<name>A0A6S6TTZ6_9GAMM</name>
<gene>
    <name evidence="2" type="ORF">HELGO_WM56705</name>
</gene>
<proteinExistence type="predicted"/>
<dbReference type="EMBL" id="CACVAV010000353">
    <property type="protein sequence ID" value="CAA6822854.1"/>
    <property type="molecule type" value="Genomic_DNA"/>
</dbReference>
<keyword evidence="1" id="KW-0472">Membrane</keyword>
<sequence>MKLWLNVWSSRWNHLLWRLGMIVPMLFSQYSDAEEDYEEQTSNGWTVLLVSLVVLGVSVWSFFL</sequence>
<feature type="transmembrane region" description="Helical" evidence="1">
    <location>
        <begin position="43"/>
        <end position="63"/>
    </location>
</feature>
<keyword evidence="1" id="KW-1133">Transmembrane helix</keyword>
<accession>A0A6S6TTZ6</accession>
<evidence type="ECO:0000313" key="2">
    <source>
        <dbReference type="EMBL" id="CAA6822854.1"/>
    </source>
</evidence>
<evidence type="ECO:0000256" key="1">
    <source>
        <dbReference type="SAM" id="Phobius"/>
    </source>
</evidence>
<dbReference type="AlphaFoldDB" id="A0A6S6TTZ6"/>